<gene>
    <name evidence="1" type="ORF">NAEGRDRAFT_47905</name>
</gene>
<name>D2VA91_NAEGR</name>
<dbReference type="Proteomes" id="UP000006671">
    <property type="component" value="Unassembled WGS sequence"/>
</dbReference>
<sequence length="185" mass="21887">MIIRDSTGRKLPRRSERIPIIQERARKQQEFMMEMFRKTKHLYRQYRPYPSELIGKDKQVFDTSTERRDNIVTFRVEYDESFNSATAINESLISKLDMNVAELRELFPQEESEETEPNNESTINEVDSFQMLNQDSTRIHSIIELAPNSFKIIYEGKVSSTEDCLSFIQQSYEACYDLKDKMVDD</sequence>
<evidence type="ECO:0000313" key="2">
    <source>
        <dbReference type="Proteomes" id="UP000006671"/>
    </source>
</evidence>
<organism evidence="2">
    <name type="scientific">Naegleria gruberi</name>
    <name type="common">Amoeba</name>
    <dbReference type="NCBI Taxonomy" id="5762"/>
    <lineage>
        <taxon>Eukaryota</taxon>
        <taxon>Discoba</taxon>
        <taxon>Heterolobosea</taxon>
        <taxon>Tetramitia</taxon>
        <taxon>Eutetramitia</taxon>
        <taxon>Vahlkampfiidae</taxon>
        <taxon>Naegleria</taxon>
    </lineage>
</organism>
<keyword evidence="2" id="KW-1185">Reference proteome</keyword>
<dbReference type="VEuPathDB" id="AmoebaDB:NAEGRDRAFT_47905"/>
<accession>D2VA91</accession>
<evidence type="ECO:0000313" key="1">
    <source>
        <dbReference type="EMBL" id="EFC46267.1"/>
    </source>
</evidence>
<dbReference type="EMBL" id="GG738859">
    <property type="protein sequence ID" value="EFC46267.1"/>
    <property type="molecule type" value="Genomic_DNA"/>
</dbReference>
<proteinExistence type="predicted"/>
<dbReference type="RefSeq" id="XP_002679011.1">
    <property type="nucleotide sequence ID" value="XM_002678965.1"/>
</dbReference>
<protein>
    <submittedName>
        <fullName evidence="1">Predicted protein</fullName>
    </submittedName>
</protein>
<reference evidence="1 2" key="1">
    <citation type="journal article" date="2010" name="Cell">
        <title>The genome of Naegleria gruberi illuminates early eukaryotic versatility.</title>
        <authorList>
            <person name="Fritz-Laylin L.K."/>
            <person name="Prochnik S.E."/>
            <person name="Ginger M.L."/>
            <person name="Dacks J.B."/>
            <person name="Carpenter M.L."/>
            <person name="Field M.C."/>
            <person name="Kuo A."/>
            <person name="Paredez A."/>
            <person name="Chapman J."/>
            <person name="Pham J."/>
            <person name="Shu S."/>
            <person name="Neupane R."/>
            <person name="Cipriano M."/>
            <person name="Mancuso J."/>
            <person name="Tu H."/>
            <person name="Salamov A."/>
            <person name="Lindquist E."/>
            <person name="Shapiro H."/>
            <person name="Lucas S."/>
            <person name="Grigoriev I.V."/>
            <person name="Cande W.Z."/>
            <person name="Fulton C."/>
            <person name="Rokhsar D.S."/>
            <person name="Dawson S.C."/>
        </authorList>
    </citation>
    <scope>NUCLEOTIDE SEQUENCE [LARGE SCALE GENOMIC DNA]</scope>
    <source>
        <strain evidence="1 2">NEG-M</strain>
    </source>
</reference>
<dbReference type="KEGG" id="ngr:NAEGRDRAFT_47905"/>
<dbReference type="GeneID" id="8859384"/>
<dbReference type="InParanoid" id="D2VA91"/>
<dbReference type="AlphaFoldDB" id="D2VA91"/>